<dbReference type="OrthoDB" id="261426at2759"/>
<dbReference type="GO" id="GO:0032259">
    <property type="term" value="P:methylation"/>
    <property type="evidence" value="ECO:0007669"/>
    <property type="project" value="UniProtKB-KW"/>
</dbReference>
<name>A0A9N8H7F4_9STRA</name>
<dbReference type="Pfam" id="PF03992">
    <property type="entry name" value="ABM"/>
    <property type="match status" value="1"/>
</dbReference>
<dbReference type="InterPro" id="IPR003726">
    <property type="entry name" value="HCY_dom"/>
</dbReference>
<organism evidence="5 6">
    <name type="scientific">Seminavis robusta</name>
    <dbReference type="NCBI Taxonomy" id="568900"/>
    <lineage>
        <taxon>Eukaryota</taxon>
        <taxon>Sar</taxon>
        <taxon>Stramenopiles</taxon>
        <taxon>Ochrophyta</taxon>
        <taxon>Bacillariophyta</taxon>
        <taxon>Bacillariophyceae</taxon>
        <taxon>Bacillariophycidae</taxon>
        <taxon>Naviculales</taxon>
        <taxon>Naviculaceae</taxon>
        <taxon>Seminavis</taxon>
    </lineage>
</organism>
<accession>A0A9N8H7F4</accession>
<dbReference type="Gene3D" id="3.30.70.100">
    <property type="match status" value="1"/>
</dbReference>
<keyword evidence="3" id="KW-0862">Zinc</keyword>
<gene>
    <name evidence="5" type="ORF">SEMRO_127_G060970.1</name>
</gene>
<evidence type="ECO:0000256" key="2">
    <source>
        <dbReference type="ARBA" id="ARBA00022679"/>
    </source>
</evidence>
<dbReference type="PANTHER" id="PTHR11103">
    <property type="entry name" value="SLR1189 PROTEIN"/>
    <property type="match status" value="1"/>
</dbReference>
<protein>
    <submittedName>
        <fullName evidence="5">Homocysteine S-methyltransferase 1</fullName>
    </submittedName>
</protein>
<feature type="binding site" evidence="3">
    <location>
        <position position="589"/>
    </location>
    <ligand>
        <name>Zn(2+)</name>
        <dbReference type="ChEBI" id="CHEBI:29105"/>
    </ligand>
</feature>
<dbReference type="PANTHER" id="PTHR11103:SF18">
    <property type="entry name" value="SLR1189 PROTEIN"/>
    <property type="match status" value="1"/>
</dbReference>
<proteinExistence type="predicted"/>
<dbReference type="InterPro" id="IPR007138">
    <property type="entry name" value="ABM_dom"/>
</dbReference>
<evidence type="ECO:0000259" key="4">
    <source>
        <dbReference type="PROSITE" id="PS50970"/>
    </source>
</evidence>
<keyword evidence="2 3" id="KW-0808">Transferase</keyword>
<dbReference type="SUPFAM" id="SSF82282">
    <property type="entry name" value="Homocysteine S-methyltransferase"/>
    <property type="match status" value="1"/>
</dbReference>
<dbReference type="GO" id="GO:0008168">
    <property type="term" value="F:methyltransferase activity"/>
    <property type="evidence" value="ECO:0007669"/>
    <property type="project" value="UniProtKB-UniRule"/>
</dbReference>
<keyword evidence="1 3" id="KW-0489">Methyltransferase</keyword>
<evidence type="ECO:0000256" key="3">
    <source>
        <dbReference type="PROSITE-ProRule" id="PRU00333"/>
    </source>
</evidence>
<evidence type="ECO:0000313" key="5">
    <source>
        <dbReference type="EMBL" id="CAB9502105.1"/>
    </source>
</evidence>
<dbReference type="AlphaFoldDB" id="A0A9N8H7F4"/>
<dbReference type="InterPro" id="IPR011008">
    <property type="entry name" value="Dimeric_a/b-barrel"/>
</dbReference>
<dbReference type="Proteomes" id="UP001153069">
    <property type="component" value="Unassembled WGS sequence"/>
</dbReference>
<keyword evidence="3" id="KW-0479">Metal-binding</keyword>
<evidence type="ECO:0000256" key="1">
    <source>
        <dbReference type="ARBA" id="ARBA00022603"/>
    </source>
</evidence>
<dbReference type="Gene3D" id="3.20.20.330">
    <property type="entry name" value="Homocysteine-binding-like domain"/>
    <property type="match status" value="1"/>
</dbReference>
<evidence type="ECO:0000313" key="6">
    <source>
        <dbReference type="Proteomes" id="UP001153069"/>
    </source>
</evidence>
<feature type="binding site" evidence="3">
    <location>
        <position position="590"/>
    </location>
    <ligand>
        <name>Zn(2+)</name>
        <dbReference type="ChEBI" id="CHEBI:29105"/>
    </ligand>
</feature>
<sequence>MTLSNGRILVAVNGIFAVSRQRGGEFLASFSSQLQNSILRKELDVAIQGNDPPSLLSCIVGENSDSEDETEDCTTFHCHLKFECATREEAVAAFVDNKPKLFRWDESAVNHPPFYLLRPPQINVWTVAPEAPDAPPNPKPTPTPPGCRLFCLNANLHVRPEHRQEFLQLLEHARSESIQEPLCVEYQFGESLTTPNSFHVHQAYMGDNGGKEGFDKHATTQHYQKWNDFSKDENKDPFVTKPVGYTFRPGFPAPSPLLLLDGGNGHELKQRGVISDGSFLAGLLANEQQPEIVQSVHREFVRDAGCHIITTNSFVAVPDRVERDLFTCSGNDNCYTQEDVQERTRQLIQAAVHCARTVAKEFPERNIQVAGTIPPLTECYVASLVPTTSLSSLVLTYRFLIETLVQADVDILLAETLSTSREAIAIVKAMSQLKQPPPPLWIALTIDDFNNNPTTLRSGEPLDQALNDIFQEALAAIISIRALGVNCASPAAVTRAIPVLVQAANNQPQRPQILAYANAFQTTTSEWLARSDEYPYIHDSSDIPALMIVASGEVNCDHDYDAQGVLKPEVYGQYAKEWRALGATIIGGCCGSSPSHLQAVATELGLDSRR</sequence>
<dbReference type="EMBL" id="CAICTM010000126">
    <property type="protein sequence ID" value="CAB9502105.1"/>
    <property type="molecule type" value="Genomic_DNA"/>
</dbReference>
<dbReference type="SUPFAM" id="SSF54909">
    <property type="entry name" value="Dimeric alpha+beta barrel"/>
    <property type="match status" value="1"/>
</dbReference>
<dbReference type="PROSITE" id="PS50970">
    <property type="entry name" value="HCY"/>
    <property type="match status" value="1"/>
</dbReference>
<comment type="cofactor">
    <cofactor evidence="3">
        <name>Zn(2+)</name>
        <dbReference type="ChEBI" id="CHEBI:29105"/>
    </cofactor>
</comment>
<dbReference type="InterPro" id="IPR036589">
    <property type="entry name" value="HCY_dom_sf"/>
</dbReference>
<dbReference type="GO" id="GO:0046872">
    <property type="term" value="F:metal ion binding"/>
    <property type="evidence" value="ECO:0007669"/>
    <property type="project" value="UniProtKB-KW"/>
</dbReference>
<keyword evidence="6" id="KW-1185">Reference proteome</keyword>
<dbReference type="Pfam" id="PF02574">
    <property type="entry name" value="S-methyl_trans"/>
    <property type="match status" value="1"/>
</dbReference>
<feature type="domain" description="Hcy-binding" evidence="4">
    <location>
        <begin position="246"/>
        <end position="604"/>
    </location>
</feature>
<reference evidence="5" key="1">
    <citation type="submission" date="2020-06" db="EMBL/GenBank/DDBJ databases">
        <authorList>
            <consortium name="Plant Systems Biology data submission"/>
        </authorList>
    </citation>
    <scope>NUCLEOTIDE SEQUENCE</scope>
    <source>
        <strain evidence="5">D6</strain>
    </source>
</reference>
<comment type="caution">
    <text evidence="5">The sequence shown here is derived from an EMBL/GenBank/DDBJ whole genome shotgun (WGS) entry which is preliminary data.</text>
</comment>
<feature type="binding site" evidence="3">
    <location>
        <position position="487"/>
    </location>
    <ligand>
        <name>Zn(2+)</name>
        <dbReference type="ChEBI" id="CHEBI:29105"/>
    </ligand>
</feature>